<dbReference type="PIRSF" id="PIRSF021700">
    <property type="entry name" value="3_dmu_93_MTrfase"/>
    <property type="match status" value="1"/>
</dbReference>
<dbReference type="InterPro" id="IPR029068">
    <property type="entry name" value="Glyas_Bleomycin-R_OHBP_Dase"/>
</dbReference>
<reference evidence="2 3" key="1">
    <citation type="submission" date="2018-09" db="EMBL/GenBank/DDBJ databases">
        <title>Genome sequencing of strain 6GH32-13.</title>
        <authorList>
            <person name="Weon H.-Y."/>
            <person name="Heo J."/>
            <person name="Kwon S.-W."/>
        </authorList>
    </citation>
    <scope>NUCLEOTIDE SEQUENCE [LARGE SCALE GENOMIC DNA]</scope>
    <source>
        <strain evidence="2 3">5GH32-13</strain>
    </source>
</reference>
<protein>
    <submittedName>
        <fullName evidence="2">VOC family protein</fullName>
    </submittedName>
</protein>
<dbReference type="OrthoDB" id="9806473at2"/>
<gene>
    <name evidence="2" type="ORF">D3H65_30160</name>
</gene>
<accession>A0A3B7MYZ8</accession>
<dbReference type="Gene3D" id="3.30.720.110">
    <property type="match status" value="1"/>
</dbReference>
<dbReference type="InterPro" id="IPR028973">
    <property type="entry name" value="PhnB-like"/>
</dbReference>
<dbReference type="PANTHER" id="PTHR33990:SF4">
    <property type="entry name" value="PHNB-LIKE DOMAIN-CONTAINING PROTEIN"/>
    <property type="match status" value="1"/>
</dbReference>
<evidence type="ECO:0000313" key="3">
    <source>
        <dbReference type="Proteomes" id="UP000263900"/>
    </source>
</evidence>
<dbReference type="InterPro" id="IPR027259">
    <property type="entry name" value="MTase_demethylubiq_bac"/>
</dbReference>
<organism evidence="2 3">
    <name type="scientific">Paraflavitalea soli</name>
    <dbReference type="NCBI Taxonomy" id="2315862"/>
    <lineage>
        <taxon>Bacteria</taxon>
        <taxon>Pseudomonadati</taxon>
        <taxon>Bacteroidota</taxon>
        <taxon>Chitinophagia</taxon>
        <taxon>Chitinophagales</taxon>
        <taxon>Chitinophagaceae</taxon>
        <taxon>Paraflavitalea</taxon>
    </lineage>
</organism>
<dbReference type="KEGG" id="pseg:D3H65_30160"/>
<dbReference type="CDD" id="cd06588">
    <property type="entry name" value="PhnB_like"/>
    <property type="match status" value="2"/>
</dbReference>
<evidence type="ECO:0000259" key="1">
    <source>
        <dbReference type="Pfam" id="PF06983"/>
    </source>
</evidence>
<dbReference type="Gene3D" id="3.10.180.10">
    <property type="entry name" value="2,3-Dihydroxybiphenyl 1,2-Dioxygenase, domain 1"/>
    <property type="match status" value="1"/>
</dbReference>
<dbReference type="Proteomes" id="UP000263900">
    <property type="component" value="Chromosome"/>
</dbReference>
<dbReference type="InterPro" id="IPR009725">
    <property type="entry name" value="3_dmu_93_MTrfase"/>
</dbReference>
<dbReference type="Gene3D" id="3.30.720.100">
    <property type="match status" value="1"/>
</dbReference>
<keyword evidence="3" id="KW-1185">Reference proteome</keyword>
<dbReference type="PIRSF" id="PIRSF500687">
    <property type="entry name" value="MTase_demethylubiq_bact"/>
    <property type="match status" value="1"/>
</dbReference>
<dbReference type="EMBL" id="CP032157">
    <property type="protein sequence ID" value="AXY78833.1"/>
    <property type="molecule type" value="Genomic_DNA"/>
</dbReference>
<sequence length="301" mass="34297">MKHPFINCLWFDDQAEEAARFYTTVFPNSGIDDITRYGAAGYEIHKRPEGSVMTVEFHVSNLKFMGLNGGPLFKFNPSISYFVVCETAAETDTLWQKLSEGGKVLMELDKYDWSEKFGWVQDRYGLSWQVSLGKLSDTNGQQITPSIMYVQEQAGRAEEAIRFYTSIFEGSAIRGIRKNGPGENEPEGSVKHAQFNLAGQEFMAMDSALQHPFTFNEAISFVIHCDTQAEIDYYWNKLTEDGQESSCGWLKDKFGVSWQVEPIQLVEMLKSPDKEKTERVTNAYLRMKKFDLPKLEAAFEG</sequence>
<dbReference type="Pfam" id="PF06983">
    <property type="entry name" value="3-dmu-9_3-mt"/>
    <property type="match status" value="2"/>
</dbReference>
<dbReference type="PANTHER" id="PTHR33990">
    <property type="entry name" value="PROTEIN YJDN-RELATED"/>
    <property type="match status" value="1"/>
</dbReference>
<dbReference type="SUPFAM" id="SSF54593">
    <property type="entry name" value="Glyoxalase/Bleomycin resistance protein/Dihydroxybiphenyl dioxygenase"/>
    <property type="match status" value="2"/>
</dbReference>
<dbReference type="AlphaFoldDB" id="A0A3B7MYZ8"/>
<feature type="domain" description="PhnB-like" evidence="1">
    <location>
        <begin position="5"/>
        <end position="130"/>
    </location>
</feature>
<evidence type="ECO:0000313" key="2">
    <source>
        <dbReference type="EMBL" id="AXY78833.1"/>
    </source>
</evidence>
<feature type="domain" description="PhnB-like" evidence="1">
    <location>
        <begin position="141"/>
        <end position="260"/>
    </location>
</feature>
<proteinExistence type="predicted"/>
<name>A0A3B7MYZ8_9BACT</name>